<dbReference type="AlphaFoldDB" id="A0A0A8ZGV8"/>
<dbReference type="EMBL" id="GBRH01259849">
    <property type="protein sequence ID" value="JAD38046.1"/>
    <property type="molecule type" value="Transcribed_RNA"/>
</dbReference>
<reference evidence="1" key="2">
    <citation type="journal article" date="2015" name="Data Brief">
        <title>Shoot transcriptome of the giant reed, Arundo donax.</title>
        <authorList>
            <person name="Barrero R.A."/>
            <person name="Guerrero F.D."/>
            <person name="Moolhuijzen P."/>
            <person name="Goolsby J.A."/>
            <person name="Tidwell J."/>
            <person name="Bellgard S.E."/>
            <person name="Bellgard M.I."/>
        </authorList>
    </citation>
    <scope>NUCLEOTIDE SEQUENCE</scope>
    <source>
        <tissue evidence="1">Shoot tissue taken approximately 20 cm above the soil surface</tissue>
    </source>
</reference>
<protein>
    <submittedName>
        <fullName evidence="1">Uncharacterized protein</fullName>
    </submittedName>
</protein>
<organism evidence="1">
    <name type="scientific">Arundo donax</name>
    <name type="common">Giant reed</name>
    <name type="synonym">Donax arundinaceus</name>
    <dbReference type="NCBI Taxonomy" id="35708"/>
    <lineage>
        <taxon>Eukaryota</taxon>
        <taxon>Viridiplantae</taxon>
        <taxon>Streptophyta</taxon>
        <taxon>Embryophyta</taxon>
        <taxon>Tracheophyta</taxon>
        <taxon>Spermatophyta</taxon>
        <taxon>Magnoliopsida</taxon>
        <taxon>Liliopsida</taxon>
        <taxon>Poales</taxon>
        <taxon>Poaceae</taxon>
        <taxon>PACMAD clade</taxon>
        <taxon>Arundinoideae</taxon>
        <taxon>Arundineae</taxon>
        <taxon>Arundo</taxon>
    </lineage>
</organism>
<evidence type="ECO:0000313" key="1">
    <source>
        <dbReference type="EMBL" id="JAD38046.1"/>
    </source>
</evidence>
<proteinExistence type="predicted"/>
<accession>A0A0A8ZGV8</accession>
<name>A0A0A8ZGV8_ARUDO</name>
<reference evidence="1" key="1">
    <citation type="submission" date="2014-09" db="EMBL/GenBank/DDBJ databases">
        <authorList>
            <person name="Magalhaes I.L.F."/>
            <person name="Oliveira U."/>
            <person name="Santos F.R."/>
            <person name="Vidigal T.H.D.A."/>
            <person name="Brescovit A.D."/>
            <person name="Santos A.J."/>
        </authorList>
    </citation>
    <scope>NUCLEOTIDE SEQUENCE</scope>
    <source>
        <tissue evidence="1">Shoot tissue taken approximately 20 cm above the soil surface</tissue>
    </source>
</reference>
<sequence>MFEQYEVLTKKNMDMGIADNIS</sequence>